<dbReference type="EMBL" id="ADLD01000013">
    <property type="protein sequence ID" value="EHB91883.1"/>
    <property type="molecule type" value="Genomic_DNA"/>
</dbReference>
<accession>G5HBB7</accession>
<dbReference type="AlphaFoldDB" id="G5HBB7"/>
<dbReference type="RefSeq" id="WP_009134738.1">
    <property type="nucleotide sequence ID" value="NZ_CP102250.1"/>
</dbReference>
<comment type="caution">
    <text evidence="1">The sequence shown here is derived from an EMBL/GenBank/DDBJ whole genome shotgun (WGS) entry which is preliminary data.</text>
</comment>
<gene>
    <name evidence="1" type="ORF">HMPREF9450_01932</name>
</gene>
<sequence>MKRLLVQQHRQIGRKAYSVLKSDPERAHADTLGFLENDPEGTDVVLFDMPGTLNTHGVFRTLSMLDYLFVPILADRMVVESSIMYSKILQEQLIGKKGCNLKGIFHFWASVDKRVRTDLYDRYDHVLEKLGLSSMKTRIPARSKFSKEISLNGGPIYRSTLFASDNRFVRDARLDALASEICAVTKLDPPCLEK</sequence>
<dbReference type="OrthoDB" id="978593at2"/>
<dbReference type="eggNOG" id="COG1192">
    <property type="taxonomic scope" value="Bacteria"/>
</dbReference>
<protein>
    <recommendedName>
        <fullName evidence="3">CobQ/CobB/MinD/ParA nucleotide binding domain-containing protein</fullName>
    </recommendedName>
</protein>
<keyword evidence="2" id="KW-1185">Reference proteome</keyword>
<proteinExistence type="predicted"/>
<dbReference type="HOGENOM" id="CLU_068207_2_0_10"/>
<evidence type="ECO:0008006" key="3">
    <source>
        <dbReference type="Google" id="ProtNLM"/>
    </source>
</evidence>
<dbReference type="InterPro" id="IPR027417">
    <property type="entry name" value="P-loop_NTPase"/>
</dbReference>
<dbReference type="PATRIC" id="fig|742725.3.peg.2027"/>
<dbReference type="SUPFAM" id="SSF52540">
    <property type="entry name" value="P-loop containing nucleoside triphosphate hydrolases"/>
    <property type="match status" value="1"/>
</dbReference>
<organism evidence="1 2">
    <name type="scientific">Alistipes indistinctus YIT 12060</name>
    <dbReference type="NCBI Taxonomy" id="742725"/>
    <lineage>
        <taxon>Bacteria</taxon>
        <taxon>Pseudomonadati</taxon>
        <taxon>Bacteroidota</taxon>
        <taxon>Bacteroidia</taxon>
        <taxon>Bacteroidales</taxon>
        <taxon>Rikenellaceae</taxon>
        <taxon>Alistipes</taxon>
    </lineage>
</organism>
<dbReference type="GeneID" id="92815041"/>
<reference evidence="1 2" key="1">
    <citation type="submission" date="2011-08" db="EMBL/GenBank/DDBJ databases">
        <title>The Genome Sequence of Alistipes indistinctus YIT 12060.</title>
        <authorList>
            <consortium name="The Broad Institute Genome Sequencing Platform"/>
            <person name="Earl A."/>
            <person name="Ward D."/>
            <person name="Feldgarden M."/>
            <person name="Gevers D."/>
            <person name="Morotomi M."/>
            <person name="Young S.K."/>
            <person name="Zeng Q."/>
            <person name="Gargeya S."/>
            <person name="Fitzgerald M."/>
            <person name="Haas B."/>
            <person name="Abouelleil A."/>
            <person name="Alvarado L."/>
            <person name="Arachchi H.M."/>
            <person name="Berlin A."/>
            <person name="Brown A."/>
            <person name="Chapman S.B."/>
            <person name="Chen Z."/>
            <person name="Dunbar C."/>
            <person name="Freedman E."/>
            <person name="Gearin G."/>
            <person name="Gellesch M."/>
            <person name="Goldberg J."/>
            <person name="Griggs A."/>
            <person name="Gujja S."/>
            <person name="Heiman D."/>
            <person name="Howarth C."/>
            <person name="Larson L."/>
            <person name="Lui A."/>
            <person name="MacDonald P.J.P."/>
            <person name="Montmayeur A."/>
            <person name="Murphy C."/>
            <person name="Neiman D."/>
            <person name="Pearson M."/>
            <person name="Priest M."/>
            <person name="Roberts A."/>
            <person name="Saif S."/>
            <person name="Shea T."/>
            <person name="Shenoy N."/>
            <person name="Sisk P."/>
            <person name="Stolte C."/>
            <person name="Sykes S."/>
            <person name="Wortman J."/>
            <person name="Nusbaum C."/>
            <person name="Birren B."/>
        </authorList>
    </citation>
    <scope>NUCLEOTIDE SEQUENCE [LARGE SCALE GENOMIC DNA]</scope>
    <source>
        <strain evidence="1 2">YIT 12060</strain>
    </source>
</reference>
<evidence type="ECO:0000313" key="1">
    <source>
        <dbReference type="EMBL" id="EHB91883.1"/>
    </source>
</evidence>
<evidence type="ECO:0000313" key="2">
    <source>
        <dbReference type="Proteomes" id="UP000006008"/>
    </source>
</evidence>
<dbReference type="STRING" id="742725.HMPREF9450_01932"/>
<name>G5HBB7_9BACT</name>
<dbReference type="Proteomes" id="UP000006008">
    <property type="component" value="Unassembled WGS sequence"/>
</dbReference>
<dbReference type="Gene3D" id="3.40.50.300">
    <property type="entry name" value="P-loop containing nucleotide triphosphate hydrolases"/>
    <property type="match status" value="1"/>
</dbReference>